<evidence type="ECO:0000313" key="3">
    <source>
        <dbReference type="EMBL" id="MBA8881706.1"/>
    </source>
</evidence>
<dbReference type="PANTHER" id="PTHR33375">
    <property type="entry name" value="CHROMOSOME-PARTITIONING PROTEIN PARB-RELATED"/>
    <property type="match status" value="1"/>
</dbReference>
<reference evidence="3 4" key="1">
    <citation type="submission" date="2020-07" db="EMBL/GenBank/DDBJ databases">
        <title>Genomic Encyclopedia of Type Strains, Phase IV (KMG-V): Genome sequencing to study the core and pangenomes of soil and plant-associated prokaryotes.</title>
        <authorList>
            <person name="Whitman W."/>
        </authorList>
    </citation>
    <scope>NUCLEOTIDE SEQUENCE [LARGE SCALE GENOMIC DNA]</scope>
    <source>
        <strain evidence="3 4">AN3</strain>
    </source>
</reference>
<comment type="caution">
    <text evidence="3">The sequence shown here is derived from an EMBL/GenBank/DDBJ whole genome shotgun (WGS) entry which is preliminary data.</text>
</comment>
<accession>A0A839EWM5</accession>
<dbReference type="InterPro" id="IPR003115">
    <property type="entry name" value="ParB_N"/>
</dbReference>
<dbReference type="RefSeq" id="WP_210278287.1">
    <property type="nucleotide sequence ID" value="NZ_JACGXN010000016.1"/>
</dbReference>
<evidence type="ECO:0000256" key="1">
    <source>
        <dbReference type="SAM" id="MobiDB-lite"/>
    </source>
</evidence>
<dbReference type="GO" id="GO:0005694">
    <property type="term" value="C:chromosome"/>
    <property type="evidence" value="ECO:0007669"/>
    <property type="project" value="TreeGrafter"/>
</dbReference>
<sequence>MSQPKTELLDPNTLQKNPWNTNITTPENDAKLEESIKKFGFIRPILVREVEEGLQILGGEHRWEIAKKLGIDVLILNLGALDDPTAKQVSILDNTRYGTDDTLAFAELLKELSGYDDLQYLPYSDADFEEIFSTTHIALDDLGIEENFDNDEEIDNTPPEPKAPKTHTVMRFKVPILDAERITAKIAETRRDHDLNSADELTNAGDALVHLLVSRSAPVDVSDMEEALLADLDV</sequence>
<dbReference type="CDD" id="cd16387">
    <property type="entry name" value="ParB_N_Srx"/>
    <property type="match status" value="1"/>
</dbReference>
<dbReference type="SMART" id="SM00470">
    <property type="entry name" value="ParB"/>
    <property type="match status" value="1"/>
</dbReference>
<feature type="region of interest" description="Disordered" evidence="1">
    <location>
        <begin position="1"/>
        <end position="23"/>
    </location>
</feature>
<dbReference type="AlphaFoldDB" id="A0A839EWM5"/>
<feature type="domain" description="ParB-like N-terminal" evidence="2">
    <location>
        <begin position="7"/>
        <end position="95"/>
    </location>
</feature>
<proteinExistence type="predicted"/>
<protein>
    <recommendedName>
        <fullName evidence="2">ParB-like N-terminal domain-containing protein</fullName>
    </recommendedName>
</protein>
<organism evidence="3 4">
    <name type="scientific">Phyllobacterium myrsinacearum</name>
    <dbReference type="NCBI Taxonomy" id="28101"/>
    <lineage>
        <taxon>Bacteria</taxon>
        <taxon>Pseudomonadati</taxon>
        <taxon>Pseudomonadota</taxon>
        <taxon>Alphaproteobacteria</taxon>
        <taxon>Hyphomicrobiales</taxon>
        <taxon>Phyllobacteriaceae</taxon>
        <taxon>Phyllobacterium</taxon>
    </lineage>
</organism>
<name>A0A839EWM5_9HYPH</name>
<dbReference type="GO" id="GO:0007059">
    <property type="term" value="P:chromosome segregation"/>
    <property type="evidence" value="ECO:0007669"/>
    <property type="project" value="TreeGrafter"/>
</dbReference>
<dbReference type="InterPro" id="IPR036086">
    <property type="entry name" value="ParB/Sulfiredoxin_sf"/>
</dbReference>
<dbReference type="SUPFAM" id="SSF110849">
    <property type="entry name" value="ParB/Sulfiredoxin"/>
    <property type="match status" value="1"/>
</dbReference>
<evidence type="ECO:0000313" key="4">
    <source>
        <dbReference type="Proteomes" id="UP000549052"/>
    </source>
</evidence>
<evidence type="ECO:0000259" key="2">
    <source>
        <dbReference type="SMART" id="SM00470"/>
    </source>
</evidence>
<dbReference type="EMBL" id="JACGXN010000016">
    <property type="protein sequence ID" value="MBA8881706.1"/>
    <property type="molecule type" value="Genomic_DNA"/>
</dbReference>
<dbReference type="InterPro" id="IPR050336">
    <property type="entry name" value="Chromosome_partition/occlusion"/>
</dbReference>
<dbReference type="Proteomes" id="UP000549052">
    <property type="component" value="Unassembled WGS sequence"/>
</dbReference>
<feature type="compositionally biased region" description="Polar residues" evidence="1">
    <location>
        <begin position="12"/>
        <end position="23"/>
    </location>
</feature>
<dbReference type="PANTHER" id="PTHR33375:SF1">
    <property type="entry name" value="CHROMOSOME-PARTITIONING PROTEIN PARB-RELATED"/>
    <property type="match status" value="1"/>
</dbReference>
<gene>
    <name evidence="3" type="ORF">FHW16_005451</name>
</gene>
<keyword evidence="4" id="KW-1185">Reference proteome</keyword>
<dbReference type="Pfam" id="PF02195">
    <property type="entry name" value="ParB_N"/>
    <property type="match status" value="1"/>
</dbReference>
<dbReference type="GO" id="GO:0045881">
    <property type="term" value="P:positive regulation of sporulation resulting in formation of a cellular spore"/>
    <property type="evidence" value="ECO:0007669"/>
    <property type="project" value="TreeGrafter"/>
</dbReference>
<dbReference type="Gene3D" id="3.90.1530.10">
    <property type="entry name" value="Conserved hypothetical protein from pyrococcus furiosus pfu- 392566-001, ParB domain"/>
    <property type="match status" value="1"/>
</dbReference>